<protein>
    <submittedName>
        <fullName evidence="1">Uncharacterized protein</fullName>
    </submittedName>
</protein>
<evidence type="ECO:0000313" key="1">
    <source>
        <dbReference type="EMBL" id="KRX08711.1"/>
    </source>
</evidence>
<dbReference type="Proteomes" id="UP000054937">
    <property type="component" value="Unassembled WGS sequence"/>
</dbReference>
<dbReference type="EMBL" id="LDAU01000058">
    <property type="protein sequence ID" value="KRX08711.1"/>
    <property type="molecule type" value="Genomic_DNA"/>
</dbReference>
<sequence>MIIVKATQIYQIIVPHFSPNFYIYLDKTSNFPRQQISSATSFKMSPNPQKISIQLAIFFNFNMSFQNPILSLISIFSQLIFFLSFKASVNPQQESKKCPILKVFLELDIIEATLEAVF</sequence>
<accession>A0A0V0R2H9</accession>
<gene>
    <name evidence="1" type="ORF">PPERSA_08022</name>
</gene>
<name>A0A0V0R2H9_PSEPJ</name>
<evidence type="ECO:0000313" key="2">
    <source>
        <dbReference type="Proteomes" id="UP000054937"/>
    </source>
</evidence>
<organism evidence="1 2">
    <name type="scientific">Pseudocohnilembus persalinus</name>
    <name type="common">Ciliate</name>
    <dbReference type="NCBI Taxonomy" id="266149"/>
    <lineage>
        <taxon>Eukaryota</taxon>
        <taxon>Sar</taxon>
        <taxon>Alveolata</taxon>
        <taxon>Ciliophora</taxon>
        <taxon>Intramacronucleata</taxon>
        <taxon>Oligohymenophorea</taxon>
        <taxon>Scuticociliatia</taxon>
        <taxon>Philasterida</taxon>
        <taxon>Pseudocohnilembidae</taxon>
        <taxon>Pseudocohnilembus</taxon>
    </lineage>
</organism>
<dbReference type="AlphaFoldDB" id="A0A0V0R2H9"/>
<proteinExistence type="predicted"/>
<reference evidence="1 2" key="1">
    <citation type="journal article" date="2015" name="Sci. Rep.">
        <title>Genome of the facultative scuticociliatosis pathogen Pseudocohnilembus persalinus provides insight into its virulence through horizontal gene transfer.</title>
        <authorList>
            <person name="Xiong J."/>
            <person name="Wang G."/>
            <person name="Cheng J."/>
            <person name="Tian M."/>
            <person name="Pan X."/>
            <person name="Warren A."/>
            <person name="Jiang C."/>
            <person name="Yuan D."/>
            <person name="Miao W."/>
        </authorList>
    </citation>
    <scope>NUCLEOTIDE SEQUENCE [LARGE SCALE GENOMIC DNA]</scope>
    <source>
        <strain evidence="1">36N120E</strain>
    </source>
</reference>
<comment type="caution">
    <text evidence="1">The sequence shown here is derived from an EMBL/GenBank/DDBJ whole genome shotgun (WGS) entry which is preliminary data.</text>
</comment>
<keyword evidence="2" id="KW-1185">Reference proteome</keyword>
<dbReference type="InParanoid" id="A0A0V0R2H9"/>